<protein>
    <recommendedName>
        <fullName evidence="2">SLH domain-containing protein</fullName>
    </recommendedName>
</protein>
<evidence type="ECO:0000313" key="4">
    <source>
        <dbReference type="Proteomes" id="UP000187172"/>
    </source>
</evidence>
<sequence length="1331" mass="141540">MGGSPVSAAATAVKAQMSGPLISTLPEDGAMEVGRRPDFQLTFNQNVHIADPSSDPVSDPAVRIIDPAHPEEANQIKLSLSDLKAMDSKNPAPSDKFTFQLPEGKWLSYKTDYQVKVEAGVLKDASDQPLDESTFTFTTLSKLAVVDYAPQVGSIGASTSNALQLTFNEEIQTGSGSVQIKRVSDNQVVDSITLTQGQTNSRVLVDGKKVSFALSRSLDKNTTYYVYIPAGAITTLDGQAFGGLTTGGQWYFTTQGDTAITANSPQSAATGIATNGKLQLSFNNPVYPGQGTIDLYKSNGTKVTSINVQSTQVTGGGSTVVTIDPGSVLAYGSSYYVIVPTGAFQDGEGKNVPGITSTNGWTFTTAAAPGSTTPLSVSSLFPASGSTNVAVDATLYMNFNREVVRGSGNVLLRKSSNGASVPLTVTVSGTQAKIQLQSGYTLDRDGSYYVTVDPGAFYDKQNPGMNYAGITSNTGWTFQTYTSDKQAPVLQSSEMYSNTTIRLVYNEALYSDSWPSTANFNVTVNDETRRISYVYTSGDSVYVILETGVAVGQNVKISYSGGSSPIRDTAGNAAAAFGAREVLNGVDSALPKPTSGTISGSTVVLYFSQSLKSPSAYAYEQFTVTADGTSMGVKSVSQSGQSLTLSLNTSVGDGQVVRVSYKPGAYPIQDYRGQNIAGFTDYIVRNYWDTKPPVMDKAEGGGTKLVLTYNELLSTTNVPMKSQFSVLVNNVPNYVTAVEIKGNQVTLTLTTALSMDNKVTISYVPGTARLTDLNGNAAGYLNLEPVTVTNSVDMGGIQSAVVQGDTIQVVFNKTLVSQPSVTVTQFQVLVDGITSSLYSASVNGSTLTLKLSNPVISGQKVELSYFPGAAPLKDSAGNDLKYFSKIPVSSTGTTAGSGSTDPNRPSYLTFMESSEFGQAMFALGNQVTAVSDVKSRNNQYIKQYRVDGEKLKQAYQYMLNSGEKLHTLVVDAAVGLSSASVTFPLDTLQQVYNIDRSAVLAVKAGDAVYMVPFSKVNLPDIASSLNASSSSVTLNITVEKLSAEAAADLSKKLNTSSSQKITEPVDFYVSAVNNSSPNNPRELKLSGEVLVRTSSALQDSRSSLVRFDSGANKLTYVPGVIDTAGSRRVFHGKVKGNFTVFGATFYKYYSDLGNHWAKDAISTLSAKQVIEGRTNTLFAPDQSITRAEFAEYVARALGLEGDAQSADRFYDVVNIGSSAYIGAAAKAGIVTGNTDGSFKPNSSITREQMGIMMVRAMNYAGYNSTLSYPASTYLKVFKDSKQIQYPDSAARVLKEGIIQGVTVNTFQPRGNATRSQAAVMLQRLLEKIGYM</sequence>
<dbReference type="InterPro" id="IPR032812">
    <property type="entry name" value="SbsA_Ig"/>
</dbReference>
<comment type="caution">
    <text evidence="3">The sequence shown here is derived from an EMBL/GenBank/DDBJ whole genome shotgun (WGS) entry which is preliminary data.</text>
</comment>
<name>A0A1R1EEL3_9BACL</name>
<dbReference type="PANTHER" id="PTHR43308:SF5">
    <property type="entry name" value="S-LAYER PROTEIN _ PEPTIDOGLYCAN ENDO-BETA-N-ACETYLGLUCOSAMINIDASE"/>
    <property type="match status" value="1"/>
</dbReference>
<evidence type="ECO:0000313" key="3">
    <source>
        <dbReference type="EMBL" id="OMF50192.1"/>
    </source>
</evidence>
<gene>
    <name evidence="3" type="ORF">BK138_28320</name>
</gene>
<dbReference type="Pfam" id="PF00395">
    <property type="entry name" value="SLH"/>
    <property type="match status" value="3"/>
</dbReference>
<dbReference type="RefSeq" id="WP_076174614.1">
    <property type="nucleotide sequence ID" value="NZ_MRTP01000012.1"/>
</dbReference>
<feature type="domain" description="SLH" evidence="2">
    <location>
        <begin position="1144"/>
        <end position="1207"/>
    </location>
</feature>
<dbReference type="PANTHER" id="PTHR43308">
    <property type="entry name" value="OUTER MEMBRANE PROTEIN ALPHA-RELATED"/>
    <property type="match status" value="1"/>
</dbReference>
<dbReference type="InterPro" id="IPR051465">
    <property type="entry name" value="Cell_Envelope_Struct_Comp"/>
</dbReference>
<dbReference type="Gene3D" id="2.60.40.1220">
    <property type="match status" value="4"/>
</dbReference>
<dbReference type="InterPro" id="IPR014755">
    <property type="entry name" value="Cu-Rt/internalin_Ig-like"/>
</dbReference>
<keyword evidence="4" id="KW-1185">Reference proteome</keyword>
<dbReference type="InterPro" id="IPR028059">
    <property type="entry name" value="SWM_rpt"/>
</dbReference>
<dbReference type="PROSITE" id="PS51272">
    <property type="entry name" value="SLH"/>
    <property type="match status" value="3"/>
</dbReference>
<evidence type="ECO:0000259" key="2">
    <source>
        <dbReference type="PROSITE" id="PS51272"/>
    </source>
</evidence>
<feature type="domain" description="SLH" evidence="2">
    <location>
        <begin position="1209"/>
        <end position="1267"/>
    </location>
</feature>
<dbReference type="NCBIfam" id="TIGR02059">
    <property type="entry name" value="swm_rep_I"/>
    <property type="match status" value="4"/>
</dbReference>
<organism evidence="3 4">
    <name type="scientific">Paenibacillus rhizosphaerae</name>
    <dbReference type="NCBI Taxonomy" id="297318"/>
    <lineage>
        <taxon>Bacteria</taxon>
        <taxon>Bacillati</taxon>
        <taxon>Bacillota</taxon>
        <taxon>Bacilli</taxon>
        <taxon>Bacillales</taxon>
        <taxon>Paenibacillaceae</taxon>
        <taxon>Paenibacillus</taxon>
    </lineage>
</organism>
<proteinExistence type="predicted"/>
<evidence type="ECO:0000256" key="1">
    <source>
        <dbReference type="ARBA" id="ARBA00022729"/>
    </source>
</evidence>
<keyword evidence="1" id="KW-0732">Signal</keyword>
<dbReference type="Pfam" id="PF13205">
    <property type="entry name" value="Big_5"/>
    <property type="match status" value="4"/>
</dbReference>
<accession>A0A1R1EEL3</accession>
<dbReference type="InterPro" id="IPR011801">
    <property type="entry name" value="Swm_rep_I_cyn"/>
</dbReference>
<dbReference type="EMBL" id="MRTP01000012">
    <property type="protein sequence ID" value="OMF50192.1"/>
    <property type="molecule type" value="Genomic_DNA"/>
</dbReference>
<feature type="domain" description="SLH" evidence="2">
    <location>
        <begin position="1272"/>
        <end position="1331"/>
    </location>
</feature>
<dbReference type="Pfam" id="PF13753">
    <property type="entry name" value="SWM_repeat"/>
    <property type="match status" value="4"/>
</dbReference>
<dbReference type="Proteomes" id="UP000187172">
    <property type="component" value="Unassembled WGS sequence"/>
</dbReference>
<dbReference type="STRING" id="297318.BK138_28320"/>
<reference evidence="3 4" key="1">
    <citation type="submission" date="2016-11" db="EMBL/GenBank/DDBJ databases">
        <title>Paenibacillus species isolates.</title>
        <authorList>
            <person name="Beno S.M."/>
        </authorList>
    </citation>
    <scope>NUCLEOTIDE SEQUENCE [LARGE SCALE GENOMIC DNA]</scope>
    <source>
        <strain evidence="3 4">FSL R5-0378</strain>
    </source>
</reference>
<dbReference type="InterPro" id="IPR001119">
    <property type="entry name" value="SLH_dom"/>
</dbReference>